<sequence>MDLYELLVAPNLRHPDSLTRLQQGASQNSSGWRARALKAEYVTCLHLMKRSRADLLWAGFLPLELQHRFDKSMSWRRIALGGQDRARAWRSLSPYLPVSGISAALRRAASTRTTFPRDKLQLLLDELTGLVQRVNPSALIITANYDPAIRLVALAARQAGVPVALYPHGLSSPNFWLERNDGLASHFLCWTEEERLGYIAAGVRDMRVRVVGPLRSPRSWNADRRPVDFDLLWLGHRFRAQQYIPTLDRIRHEAEDAGFRLAYRPHPLEDPTDVGSLLPGALLNPRVGIGEHLESAKVVVGGVTTGLIEAAMLGRRTIFIEDLDAIEAPEVRSHLRRVSTIATLSNDFSIEQVRLVMSAAITSESFLSPEQEIPKLINSGWFRRGDGAVTSESYR</sequence>
<protein>
    <submittedName>
        <fullName evidence="1">Uncharacterized protein</fullName>
    </submittedName>
</protein>
<organism evidence="1 2">
    <name type="scientific">Intrasporangium calvum (strain ATCC 23552 / DSM 43043 / JCM 3097 / NBRC 12989 / NCIMB 10167 / NRRL B-3866 / 7 KIP)</name>
    <dbReference type="NCBI Taxonomy" id="710696"/>
    <lineage>
        <taxon>Bacteria</taxon>
        <taxon>Bacillati</taxon>
        <taxon>Actinomycetota</taxon>
        <taxon>Actinomycetes</taxon>
        <taxon>Micrococcales</taxon>
        <taxon>Intrasporangiaceae</taxon>
        <taxon>Intrasporangium</taxon>
    </lineage>
</organism>
<dbReference type="Proteomes" id="UP000008914">
    <property type="component" value="Chromosome"/>
</dbReference>
<accession>E6S8H6</accession>
<reference evidence="1 2" key="1">
    <citation type="journal article" date="2010" name="Stand. Genomic Sci.">
        <title>Complete genome sequence of Intrasporangium calvum type strain (7 KIP).</title>
        <authorList>
            <person name="Del Rio T.G."/>
            <person name="Chertkov O."/>
            <person name="Yasawong M."/>
            <person name="Lucas S."/>
            <person name="Deshpande S."/>
            <person name="Cheng J.F."/>
            <person name="Detter C."/>
            <person name="Tapia R."/>
            <person name="Han C."/>
            <person name="Goodwin L."/>
            <person name="Pitluck S."/>
            <person name="Liolios K."/>
            <person name="Ivanova N."/>
            <person name="Mavromatis K."/>
            <person name="Pati A."/>
            <person name="Chen A."/>
            <person name="Palaniappan K."/>
            <person name="Land M."/>
            <person name="Hauser L."/>
            <person name="Chang Y.J."/>
            <person name="Jeffries C.D."/>
            <person name="Rohde M."/>
            <person name="Pukall R."/>
            <person name="Sikorski J."/>
            <person name="Goker M."/>
            <person name="Woyke T."/>
            <person name="Bristow J."/>
            <person name="Eisen J.A."/>
            <person name="Markowitz V."/>
            <person name="Hugenholtz P."/>
            <person name="Kyrpides N.C."/>
            <person name="Klenk H.P."/>
            <person name="Lapidus A."/>
        </authorList>
    </citation>
    <scope>NUCLEOTIDE SEQUENCE [LARGE SCALE GENOMIC DNA]</scope>
    <source>
        <strain evidence="2">ATCC 23552 / DSM 43043 / JCM 3097 / NBRC 12989 / 7 KIP</strain>
    </source>
</reference>
<gene>
    <name evidence="1" type="ordered locus">Intca_2633</name>
</gene>
<dbReference type="EMBL" id="CP002343">
    <property type="protein sequence ID" value="ADU49138.1"/>
    <property type="molecule type" value="Genomic_DNA"/>
</dbReference>
<dbReference type="SUPFAM" id="SSF53756">
    <property type="entry name" value="UDP-Glycosyltransferase/glycogen phosphorylase"/>
    <property type="match status" value="1"/>
</dbReference>
<keyword evidence="2" id="KW-1185">Reference proteome</keyword>
<dbReference type="STRING" id="710696.Intca_2633"/>
<evidence type="ECO:0000313" key="1">
    <source>
        <dbReference type="EMBL" id="ADU49138.1"/>
    </source>
</evidence>
<proteinExistence type="predicted"/>
<name>E6S8H6_INTC7</name>
<dbReference type="AlphaFoldDB" id="E6S8H6"/>
<dbReference type="HOGENOM" id="CLU_697872_0_0_11"/>
<dbReference type="KEGG" id="ica:Intca_2633"/>
<evidence type="ECO:0000313" key="2">
    <source>
        <dbReference type="Proteomes" id="UP000008914"/>
    </source>
</evidence>